<reference evidence="4 5" key="1">
    <citation type="submission" date="2021-01" db="EMBL/GenBank/DDBJ databases">
        <title>Chromosome-level genome assembly of a human fungal pathogen reveals clustering of transcriptionally co-regulated genes.</title>
        <authorList>
            <person name="Voorhies M."/>
            <person name="Cohen S."/>
            <person name="Shea T.P."/>
            <person name="Petrus S."/>
            <person name="Munoz J.F."/>
            <person name="Poplawski S."/>
            <person name="Goldman W.E."/>
            <person name="Michael T."/>
            <person name="Cuomo C.A."/>
            <person name="Sil A."/>
            <person name="Beyhan S."/>
        </authorList>
    </citation>
    <scope>NUCLEOTIDE SEQUENCE [LARGE SCALE GENOMIC DNA]</scope>
    <source>
        <strain evidence="4 5">G184AR</strain>
    </source>
</reference>
<dbReference type="SUPFAM" id="SSF56801">
    <property type="entry name" value="Acetyl-CoA synthetase-like"/>
    <property type="match status" value="1"/>
</dbReference>
<evidence type="ECO:0000313" key="5">
    <source>
        <dbReference type="Proteomes" id="UP000670092"/>
    </source>
</evidence>
<sequence>MVFTPPKWLSPLPNPPDNIPLSEFMLNEKYGRHPLEDSYDPFVCALSGKSYSTVEVAKRVDVLARSLCKELGWHPNEGLEFSRVACIYSVNTIDYLTLCWAIHRCSGVVSAASASYTAPELTHQLKDSGSKSIFACAVNLQIALEAAANAGIPRSRVYLFDLPPQLPGGGKAPDGFKTVEQLIMEGSSLPQLEKLNWQPGQAAKQAAFLCYSSGTSGPPKGVMVTHRNVIAHVLQMKEFEARVRNSLKAPGSRSDYKDVVLGLLPQSHVYSLAVICHAGPYRGDKVVVLPKFEFTQYLNAIEKYRILTLYVVPPIIILMLQNKVQCDKRDLNCVSSICTGAAPLGAETIADVKQWKPSWVVRQGYGLTEITAGVAICNSDDIFPGSCGPLLPDVEVRLVSPDGEEVTGYDQPGELVVRSPSVTLGYLNNEKATKETFRDGWIYTGDVALFRVSPLGNEHVFIVDRVKELIKVKGYQVAPAEMESHLLSHPAVADCCVISVPDHVAGELPKAFVVKSPSAGNDDAAIIKSIQKYVEDHKARYKWLKGGVEFIEAIPKSPSGKIMRRVLRDREKEARRKAGLKL</sequence>
<feature type="domain" description="AMP-dependent synthetase/ligase" evidence="2">
    <location>
        <begin position="47"/>
        <end position="427"/>
    </location>
</feature>
<gene>
    <name evidence="4" type="ORF">I7I52_07835</name>
</gene>
<dbReference type="PROSITE" id="PS00455">
    <property type="entry name" value="AMP_BINDING"/>
    <property type="match status" value="1"/>
</dbReference>
<dbReference type="PANTHER" id="PTHR24096:SF422">
    <property type="entry name" value="BCDNA.GH02901"/>
    <property type="match status" value="1"/>
</dbReference>
<dbReference type="InterPro" id="IPR025110">
    <property type="entry name" value="AMP-bd_C"/>
</dbReference>
<dbReference type="FunFam" id="3.30.300.30:FF:000007">
    <property type="entry name" value="4-coumarate--CoA ligase 2"/>
    <property type="match status" value="1"/>
</dbReference>
<dbReference type="Gene3D" id="3.30.300.30">
    <property type="match status" value="1"/>
</dbReference>
<accession>A0A8H7YIR4</accession>
<dbReference type="OrthoDB" id="6509636at2759"/>
<evidence type="ECO:0000313" key="4">
    <source>
        <dbReference type="EMBL" id="KAG5290723.1"/>
    </source>
</evidence>
<dbReference type="Proteomes" id="UP000670092">
    <property type="component" value="Unassembled WGS sequence"/>
</dbReference>
<dbReference type="Pfam" id="PF13193">
    <property type="entry name" value="AMP-binding_C"/>
    <property type="match status" value="1"/>
</dbReference>
<dbReference type="PANTHER" id="PTHR24096">
    <property type="entry name" value="LONG-CHAIN-FATTY-ACID--COA LIGASE"/>
    <property type="match status" value="1"/>
</dbReference>
<comment type="similarity">
    <text evidence="1">Belongs to the ATP-dependent AMP-binding enzyme family.</text>
</comment>
<dbReference type="Pfam" id="PF00501">
    <property type="entry name" value="AMP-binding"/>
    <property type="match status" value="1"/>
</dbReference>
<comment type="caution">
    <text evidence="4">The sequence shown here is derived from an EMBL/GenBank/DDBJ whole genome shotgun (WGS) entry which is preliminary data.</text>
</comment>
<dbReference type="Gene3D" id="2.30.38.10">
    <property type="entry name" value="Luciferase, Domain 3"/>
    <property type="match status" value="1"/>
</dbReference>
<keyword evidence="4" id="KW-0436">Ligase</keyword>
<dbReference type="InterPro" id="IPR000873">
    <property type="entry name" value="AMP-dep_synth/lig_dom"/>
</dbReference>
<dbReference type="CDD" id="cd05911">
    <property type="entry name" value="Firefly_Luc_like"/>
    <property type="match status" value="1"/>
</dbReference>
<evidence type="ECO:0000256" key="1">
    <source>
        <dbReference type="ARBA" id="ARBA00006432"/>
    </source>
</evidence>
<organism evidence="4 5">
    <name type="scientific">Ajellomyces capsulatus</name>
    <name type="common">Darling's disease fungus</name>
    <name type="synonym">Histoplasma capsulatum</name>
    <dbReference type="NCBI Taxonomy" id="5037"/>
    <lineage>
        <taxon>Eukaryota</taxon>
        <taxon>Fungi</taxon>
        <taxon>Dikarya</taxon>
        <taxon>Ascomycota</taxon>
        <taxon>Pezizomycotina</taxon>
        <taxon>Eurotiomycetes</taxon>
        <taxon>Eurotiomycetidae</taxon>
        <taxon>Onygenales</taxon>
        <taxon>Ajellomycetaceae</taxon>
        <taxon>Histoplasma</taxon>
    </lineage>
</organism>
<proteinExistence type="inferred from homology"/>
<feature type="domain" description="AMP-binding enzyme C-terminal" evidence="3">
    <location>
        <begin position="481"/>
        <end position="561"/>
    </location>
</feature>
<name>A0A8H7YIR4_AJECA</name>
<dbReference type="VEuPathDB" id="FungiDB:I7I52_07835"/>
<evidence type="ECO:0000259" key="2">
    <source>
        <dbReference type="Pfam" id="PF00501"/>
    </source>
</evidence>
<dbReference type="GO" id="GO:0016405">
    <property type="term" value="F:CoA-ligase activity"/>
    <property type="evidence" value="ECO:0007669"/>
    <property type="project" value="TreeGrafter"/>
</dbReference>
<evidence type="ECO:0000259" key="3">
    <source>
        <dbReference type="Pfam" id="PF13193"/>
    </source>
</evidence>
<dbReference type="AlphaFoldDB" id="A0A8H7YIR4"/>
<protein>
    <submittedName>
        <fullName evidence="4">AMP dependent CoA ligase</fullName>
    </submittedName>
</protein>
<dbReference type="InterPro" id="IPR020845">
    <property type="entry name" value="AMP-binding_CS"/>
</dbReference>
<dbReference type="InterPro" id="IPR045851">
    <property type="entry name" value="AMP-bd_C_sf"/>
</dbReference>
<dbReference type="EMBL" id="JAEVHI010000005">
    <property type="protein sequence ID" value="KAG5290723.1"/>
    <property type="molecule type" value="Genomic_DNA"/>
</dbReference>
<dbReference type="Gene3D" id="3.40.50.980">
    <property type="match status" value="2"/>
</dbReference>